<protein>
    <submittedName>
        <fullName evidence="1">Uncharacterized protein</fullName>
    </submittedName>
</protein>
<organism evidence="1 2">
    <name type="scientific">Raoultibacter timonensis</name>
    <dbReference type="NCBI Taxonomy" id="1907662"/>
    <lineage>
        <taxon>Bacteria</taxon>
        <taxon>Bacillati</taxon>
        <taxon>Actinomycetota</taxon>
        <taxon>Coriobacteriia</taxon>
        <taxon>Eggerthellales</taxon>
        <taxon>Eggerthellaceae</taxon>
        <taxon>Raoultibacter</taxon>
    </lineage>
</organism>
<reference evidence="1 2" key="1">
    <citation type="submission" date="2022-01" db="EMBL/GenBank/DDBJ databases">
        <title>Novel bile acid biosynthetic pathways are enriched in the microbiome of centenarians.</title>
        <authorList>
            <person name="Sato Y."/>
            <person name="Atarashi K."/>
            <person name="Plichta R.D."/>
            <person name="Arai Y."/>
            <person name="Sasajima S."/>
            <person name="Kearney M.S."/>
            <person name="Suda W."/>
            <person name="Takeshita K."/>
            <person name="Sasaki T."/>
            <person name="Okamoto S."/>
            <person name="Skelly N.A."/>
            <person name="Okamura Y."/>
            <person name="Vlamakis H."/>
            <person name="Li Y."/>
            <person name="Tanoue T."/>
            <person name="Takei H."/>
            <person name="Nittono H."/>
            <person name="Narushima S."/>
            <person name="Irie J."/>
            <person name="Itoh H."/>
            <person name="Moriya K."/>
            <person name="Sugiura Y."/>
            <person name="Suematsu M."/>
            <person name="Moritoki N."/>
            <person name="Shibata S."/>
            <person name="Littman R.D."/>
            <person name="Fischbach A.M."/>
            <person name="Uwamino Y."/>
            <person name="Inoue T."/>
            <person name="Honda A."/>
            <person name="Hattori M."/>
            <person name="Murai T."/>
            <person name="Xavier J.R."/>
            <person name="Hirose N."/>
            <person name="Honda K."/>
        </authorList>
    </citation>
    <scope>NUCLEOTIDE SEQUENCE [LARGE SCALE GENOMIC DNA]</scope>
    <source>
        <strain evidence="1 2">CE91-St30</strain>
    </source>
</reference>
<dbReference type="Proteomes" id="UP001320544">
    <property type="component" value="Chromosome"/>
</dbReference>
<evidence type="ECO:0000313" key="1">
    <source>
        <dbReference type="EMBL" id="BDE95078.1"/>
    </source>
</evidence>
<accession>A0ABN6MCZ6</accession>
<name>A0ABN6MCZ6_9ACTN</name>
<sequence length="59" mass="6340">MLLSIFTSGVSPLATQALIARENRTIGSAQKKRAQPNSEKPQANALPSEFYTHAALNIS</sequence>
<gene>
    <name evidence="1" type="ORF">CE91St30_04110</name>
</gene>
<keyword evidence="2" id="KW-1185">Reference proteome</keyword>
<evidence type="ECO:0000313" key="2">
    <source>
        <dbReference type="Proteomes" id="UP001320544"/>
    </source>
</evidence>
<dbReference type="EMBL" id="AP025564">
    <property type="protein sequence ID" value="BDE95078.1"/>
    <property type="molecule type" value="Genomic_DNA"/>
</dbReference>
<proteinExistence type="predicted"/>